<evidence type="ECO:0000256" key="1">
    <source>
        <dbReference type="ARBA" id="ARBA00022630"/>
    </source>
</evidence>
<dbReference type="EMBL" id="JAYDYQ010001087">
    <property type="protein sequence ID" value="KAK4491545.1"/>
    <property type="molecule type" value="Genomic_DNA"/>
</dbReference>
<keyword evidence="2" id="KW-0274">FAD</keyword>
<dbReference type="Pfam" id="PF08031">
    <property type="entry name" value="BBE"/>
    <property type="match status" value="1"/>
</dbReference>
<comment type="caution">
    <text evidence="4">The sequence shown here is derived from an EMBL/GenBank/DDBJ whole genome shotgun (WGS) entry which is preliminary data.</text>
</comment>
<dbReference type="PANTHER" id="PTHR32448">
    <property type="entry name" value="OS08G0158400 PROTEIN"/>
    <property type="match status" value="1"/>
</dbReference>
<dbReference type="Proteomes" id="UP001291926">
    <property type="component" value="Unassembled WGS sequence"/>
</dbReference>
<dbReference type="InterPro" id="IPR012951">
    <property type="entry name" value="BBE"/>
</dbReference>
<keyword evidence="5" id="KW-1185">Reference proteome</keyword>
<feature type="domain" description="Berberine/berberine-like" evidence="3">
    <location>
        <begin position="98"/>
        <end position="139"/>
    </location>
</feature>
<accession>A0ABR0DRJ4</accession>
<dbReference type="Gene3D" id="3.40.462.20">
    <property type="match status" value="1"/>
</dbReference>
<evidence type="ECO:0000313" key="4">
    <source>
        <dbReference type="EMBL" id="KAK4491545.1"/>
    </source>
</evidence>
<dbReference type="InterPro" id="IPR016169">
    <property type="entry name" value="FAD-bd_PCMH_sub2"/>
</dbReference>
<evidence type="ECO:0000313" key="5">
    <source>
        <dbReference type="Proteomes" id="UP001291926"/>
    </source>
</evidence>
<sequence>MKSDYVKTSISKDGIERILQKTKDSANISMMFNPYGGKMSEILESEISFPRRAGNIYKIQYLLYWNEMGAVSDNINLDSMREFYSYMTPFVSKNPREAFLNYRDIDNGMNDYNDGKVYGVKYFKNNFDRLVKVKTEFDPVAELYVDLGGEPPHP</sequence>
<name>A0ABR0DRJ4_9LAMI</name>
<reference evidence="4 5" key="1">
    <citation type="journal article" date="2023" name="bioRxiv">
        <title>Genome report: Whole genome sequence and annotation of Penstemon davidsonii.</title>
        <authorList>
            <person name="Ostevik K.L."/>
            <person name="Alabady M."/>
            <person name="Zhang M."/>
            <person name="Rausher M.D."/>
        </authorList>
    </citation>
    <scope>NUCLEOTIDE SEQUENCE [LARGE SCALE GENOMIC DNA]</scope>
    <source>
        <strain evidence="4">DNT005</strain>
        <tissue evidence="4">Whole leaf</tissue>
    </source>
</reference>
<evidence type="ECO:0000259" key="3">
    <source>
        <dbReference type="Pfam" id="PF08031"/>
    </source>
</evidence>
<keyword evidence="1" id="KW-0285">Flavoprotein</keyword>
<proteinExistence type="predicted"/>
<gene>
    <name evidence="4" type="ORF">RD792_002297</name>
</gene>
<protein>
    <recommendedName>
        <fullName evidence="3">Berberine/berberine-like domain-containing protein</fullName>
    </recommendedName>
</protein>
<dbReference type="Gene3D" id="3.30.465.10">
    <property type="match status" value="1"/>
</dbReference>
<organism evidence="4 5">
    <name type="scientific">Penstemon davidsonii</name>
    <dbReference type="NCBI Taxonomy" id="160366"/>
    <lineage>
        <taxon>Eukaryota</taxon>
        <taxon>Viridiplantae</taxon>
        <taxon>Streptophyta</taxon>
        <taxon>Embryophyta</taxon>
        <taxon>Tracheophyta</taxon>
        <taxon>Spermatophyta</taxon>
        <taxon>Magnoliopsida</taxon>
        <taxon>eudicotyledons</taxon>
        <taxon>Gunneridae</taxon>
        <taxon>Pentapetalae</taxon>
        <taxon>asterids</taxon>
        <taxon>lamiids</taxon>
        <taxon>Lamiales</taxon>
        <taxon>Plantaginaceae</taxon>
        <taxon>Cheloneae</taxon>
        <taxon>Penstemon</taxon>
    </lineage>
</organism>
<evidence type="ECO:0000256" key="2">
    <source>
        <dbReference type="ARBA" id="ARBA00022827"/>
    </source>
</evidence>